<evidence type="ECO:0000313" key="4">
    <source>
        <dbReference type="Proteomes" id="UP000022447"/>
    </source>
</evidence>
<feature type="compositionally biased region" description="Low complexity" evidence="1">
    <location>
        <begin position="28"/>
        <end position="42"/>
    </location>
</feature>
<dbReference type="InterPro" id="IPR011047">
    <property type="entry name" value="Quinoprotein_ADH-like_sf"/>
</dbReference>
<evidence type="ECO:0000313" key="3">
    <source>
        <dbReference type="EMBL" id="ETX13394.1"/>
    </source>
</evidence>
<dbReference type="EMBL" id="JALZ01000027">
    <property type="protein sequence ID" value="ETX13394.1"/>
    <property type="molecule type" value="Genomic_DNA"/>
</dbReference>
<feature type="region of interest" description="Disordered" evidence="1">
    <location>
        <begin position="232"/>
        <end position="266"/>
    </location>
</feature>
<accession>X7EBG3</accession>
<keyword evidence="4" id="KW-1185">Reference proteome</keyword>
<feature type="compositionally biased region" description="Basic and acidic residues" evidence="1">
    <location>
        <begin position="232"/>
        <end position="252"/>
    </location>
</feature>
<dbReference type="SUPFAM" id="SSF50998">
    <property type="entry name" value="Quinoprotein alcohol dehydrogenase-like"/>
    <property type="match status" value="1"/>
</dbReference>
<dbReference type="SUPFAM" id="SSF46565">
    <property type="entry name" value="Chaperone J-domain"/>
    <property type="match status" value="1"/>
</dbReference>
<dbReference type="InterPro" id="IPR036869">
    <property type="entry name" value="J_dom_sf"/>
</dbReference>
<dbReference type="PRINTS" id="PR00625">
    <property type="entry name" value="JDOMAIN"/>
</dbReference>
<dbReference type="InterPro" id="IPR001623">
    <property type="entry name" value="DnaJ_domain"/>
</dbReference>
<dbReference type="Proteomes" id="UP000022447">
    <property type="component" value="Unassembled WGS sequence"/>
</dbReference>
<dbReference type="SMART" id="SM00271">
    <property type="entry name" value="DnaJ"/>
    <property type="match status" value="1"/>
</dbReference>
<feature type="domain" description="J" evidence="2">
    <location>
        <begin position="470"/>
        <end position="537"/>
    </location>
</feature>
<reference evidence="3 4" key="1">
    <citation type="submission" date="2014-01" db="EMBL/GenBank/DDBJ databases">
        <title>Roseivivax halodurans JCM 10272 Genome Sequencing.</title>
        <authorList>
            <person name="Lai Q."/>
            <person name="Li G."/>
            <person name="Shao Z."/>
        </authorList>
    </citation>
    <scope>NUCLEOTIDE SEQUENCE [LARGE SCALE GENOMIC DNA]</scope>
    <source>
        <strain evidence="3 4">JCM 10272</strain>
    </source>
</reference>
<feature type="region of interest" description="Disordered" evidence="1">
    <location>
        <begin position="688"/>
        <end position="713"/>
    </location>
</feature>
<comment type="caution">
    <text evidence="3">The sequence shown here is derived from an EMBL/GenBank/DDBJ whole genome shotgun (WGS) entry which is preliminary data.</text>
</comment>
<dbReference type="PROSITE" id="PS50076">
    <property type="entry name" value="DNAJ_2"/>
    <property type="match status" value="1"/>
</dbReference>
<dbReference type="STRING" id="1449350.OCH239_10455"/>
<feature type="region of interest" description="Disordered" evidence="1">
    <location>
        <begin position="1"/>
        <end position="54"/>
    </location>
</feature>
<evidence type="ECO:0000256" key="1">
    <source>
        <dbReference type="SAM" id="MobiDB-lite"/>
    </source>
</evidence>
<evidence type="ECO:0000259" key="2">
    <source>
        <dbReference type="PROSITE" id="PS50076"/>
    </source>
</evidence>
<proteinExistence type="predicted"/>
<dbReference type="Gene3D" id="1.10.287.110">
    <property type="entry name" value="DnaJ domain"/>
    <property type="match status" value="1"/>
</dbReference>
<name>X7EBG3_9RHOB</name>
<dbReference type="AlphaFoldDB" id="X7EBG3"/>
<protein>
    <recommendedName>
        <fullName evidence="2">J domain-containing protein</fullName>
    </recommendedName>
</protein>
<dbReference type="Pfam" id="PF00226">
    <property type="entry name" value="DnaJ"/>
    <property type="match status" value="1"/>
</dbReference>
<dbReference type="eggNOG" id="COG0484">
    <property type="taxonomic scope" value="Bacteria"/>
</dbReference>
<dbReference type="PATRIC" id="fig|1449350.3.peg.3420"/>
<gene>
    <name evidence="3" type="ORF">OCH239_10455</name>
</gene>
<organism evidence="3 4">
    <name type="scientific">Roseivivax halodurans JCM 10272</name>
    <dbReference type="NCBI Taxonomy" id="1449350"/>
    <lineage>
        <taxon>Bacteria</taxon>
        <taxon>Pseudomonadati</taxon>
        <taxon>Pseudomonadota</taxon>
        <taxon>Alphaproteobacteria</taxon>
        <taxon>Rhodobacterales</taxon>
        <taxon>Roseobacteraceae</taxon>
        <taxon>Roseivivax</taxon>
    </lineage>
</organism>
<dbReference type="CDD" id="cd06257">
    <property type="entry name" value="DnaJ"/>
    <property type="match status" value="1"/>
</dbReference>
<sequence length="713" mass="77602">MAGFLRKLFGWPGRADPAGGRAEPGMTAARADASSSSDAGRGSDPGAGHGRVQIPGMPSPAYFEILQAFTLSVGSQDYANAAALVRDSLSEIRQWARSARRAKPDVVPRFPTLQQGGTMLAIMRDEEGLGEMRKLVRDFEILEEYRTDIDRHDRDLVVFERIRQVVSSKPGMLQNKLKDEQGIWDARRASQLVAYLEKAGEIRRAPSGKTHALYPAGAEMPPEAEAAIYREPEAPGSHRRERRAARPRELDPQRISIVPLPPSPSAWKNPPGLPRTEEAFSDPAGAWSEITVEPIAKADRPDPAFRRDFTTAGGTISVDDLGKSDAAHGAPGAVRFSDGAGAARVTTALRRDVYRMAVHPDGDGFAGLSKSNVLTVYDGDGRVDFETDLSLAPEVAANRDRLGLAFEGLHRELRCVALTPDRDRYLFTHVDEAWCVTRGGELLWGVRMPASEPEPIRIDMGIGTSREIGDALETLGLEMPVSPDEIRTRYRQLVRELHPDRNPGNATAEERMKSVNVAAELLTGLDAGTLDGRDTGGESFEIVISMGPAAQADWIYAATFSGSGETALLGSYSGHVVRVDRSGRPVTIYDTGSVPIRIVEAETYLYVMTATRLYVLDGDKLVALEDCSGQSDLLVSGDRVLLVEPRGVRVFTADGRRLGVALTKAPLRRAHFDGDDLVLETRTQRARYRGLAEPASRSPRGSVATRSPDVPLE</sequence>